<feature type="domain" description="Nudix hydrolase" evidence="1">
    <location>
        <begin position="41"/>
        <end position="175"/>
    </location>
</feature>
<organism evidence="2">
    <name type="scientific">marine metagenome</name>
    <dbReference type="NCBI Taxonomy" id="408172"/>
    <lineage>
        <taxon>unclassified sequences</taxon>
        <taxon>metagenomes</taxon>
        <taxon>ecological metagenomes</taxon>
    </lineage>
</organism>
<dbReference type="AlphaFoldDB" id="A0A381Y5K8"/>
<dbReference type="PROSITE" id="PS51462">
    <property type="entry name" value="NUDIX"/>
    <property type="match status" value="1"/>
</dbReference>
<dbReference type="PANTHER" id="PTHR43736:SF1">
    <property type="entry name" value="DIHYDRONEOPTERIN TRIPHOSPHATE DIPHOSPHATASE"/>
    <property type="match status" value="1"/>
</dbReference>
<proteinExistence type="predicted"/>
<evidence type="ECO:0000313" key="2">
    <source>
        <dbReference type="EMBL" id="SVA72308.1"/>
    </source>
</evidence>
<dbReference type="SUPFAM" id="SSF55811">
    <property type="entry name" value="Nudix"/>
    <property type="match status" value="1"/>
</dbReference>
<dbReference type="EMBL" id="UINC01017441">
    <property type="protein sequence ID" value="SVA72308.1"/>
    <property type="molecule type" value="Genomic_DNA"/>
</dbReference>
<dbReference type="Pfam" id="PF00293">
    <property type="entry name" value="NUDIX"/>
    <property type="match status" value="1"/>
</dbReference>
<name>A0A381Y5K8_9ZZZZ</name>
<evidence type="ECO:0000259" key="1">
    <source>
        <dbReference type="PROSITE" id="PS51462"/>
    </source>
</evidence>
<reference evidence="2" key="1">
    <citation type="submission" date="2018-05" db="EMBL/GenBank/DDBJ databases">
        <authorList>
            <person name="Lanie J.A."/>
            <person name="Ng W.-L."/>
            <person name="Kazmierczak K.M."/>
            <person name="Andrzejewski T.M."/>
            <person name="Davidsen T.M."/>
            <person name="Wayne K.J."/>
            <person name="Tettelin H."/>
            <person name="Glass J.I."/>
            <person name="Rusch D."/>
            <person name="Podicherti R."/>
            <person name="Tsui H.-C.T."/>
            <person name="Winkler M.E."/>
        </authorList>
    </citation>
    <scope>NUCLEOTIDE SEQUENCE</scope>
</reference>
<dbReference type="InterPro" id="IPR000086">
    <property type="entry name" value="NUDIX_hydrolase_dom"/>
</dbReference>
<sequence>MASLRQLIENYCARYPVEKTAQSILSFLQADKNPFSRKNFHGHFTGSAWIVNPDKSKILMTHHRKIGKWLQLGGHADDEKDLLKVSQREAKEESGLNNFVILSKEIFDMDIHEIPSIGAEPRHLHYDIRFLLEADPDKESITVSDESYDVAWIELDKIQQLNSEESIMRMVKKTNILYQG</sequence>
<dbReference type="InterPro" id="IPR015797">
    <property type="entry name" value="NUDIX_hydrolase-like_dom_sf"/>
</dbReference>
<dbReference type="CDD" id="cd03674">
    <property type="entry name" value="NUDIX_Hydrolase"/>
    <property type="match status" value="1"/>
</dbReference>
<dbReference type="Gene3D" id="3.90.79.10">
    <property type="entry name" value="Nucleoside Triphosphate Pyrophosphohydrolase"/>
    <property type="match status" value="1"/>
</dbReference>
<protein>
    <recommendedName>
        <fullName evidence="1">Nudix hydrolase domain-containing protein</fullName>
    </recommendedName>
</protein>
<dbReference type="PANTHER" id="PTHR43736">
    <property type="entry name" value="ADP-RIBOSE PYROPHOSPHATASE"/>
    <property type="match status" value="1"/>
</dbReference>
<gene>
    <name evidence="2" type="ORF">METZ01_LOCUS125162</name>
</gene>
<accession>A0A381Y5K8</accession>